<comment type="similarity">
    <text evidence="1">Belongs to the ABC transporter superfamily.</text>
</comment>
<dbReference type="PANTHER" id="PTHR46743">
    <property type="entry name" value="TEICHOIC ACIDS EXPORT ATP-BINDING PROTEIN TAGH"/>
    <property type="match status" value="1"/>
</dbReference>
<proteinExistence type="inferred from homology"/>
<dbReference type="InterPro" id="IPR003439">
    <property type="entry name" value="ABC_transporter-like_ATP-bd"/>
</dbReference>
<evidence type="ECO:0000313" key="7">
    <source>
        <dbReference type="Proteomes" id="UP000009173"/>
    </source>
</evidence>
<dbReference type="CDD" id="cd10147">
    <property type="entry name" value="Wzt_C-like"/>
    <property type="match status" value="1"/>
</dbReference>
<dbReference type="SUPFAM" id="SSF52540">
    <property type="entry name" value="P-loop containing nucleoside triphosphate hydrolases"/>
    <property type="match status" value="1"/>
</dbReference>
<dbReference type="InterPro" id="IPR029439">
    <property type="entry name" value="Wzt_C"/>
</dbReference>
<dbReference type="Gene3D" id="3.40.50.300">
    <property type="entry name" value="P-loop containing nucleotide triphosphate hydrolases"/>
    <property type="match status" value="1"/>
</dbReference>
<dbReference type="PANTHER" id="PTHR46743:SF2">
    <property type="entry name" value="TEICHOIC ACIDS EXPORT ATP-BINDING PROTEIN TAGH"/>
    <property type="match status" value="1"/>
</dbReference>
<dbReference type="RefSeq" id="WP_011787359.1">
    <property type="nucleotide sequence ID" value="NC_008741.1"/>
</dbReference>
<dbReference type="Proteomes" id="UP000009173">
    <property type="component" value="Plasmid pDVUL01"/>
</dbReference>
<sequence>MFYDTNENGQVAAIMRDDPTVAIAAERLGKCYEIFDRPADRLKQMLLRRSLGRPFWALQDVSFTVRKGEALGVVGHNGAGKSTLLQILAGALKPTTGEALLRGRVASLLELGSGFLPDFTGRENVFVNGTALGLSTREVEQRLDEIRDFAEIGEFFDQPVKTYSSGMFVRLAFAVQACLSPDILIVDEALAVGDIFFQQKCHAHMAGLLDKGVAILLVTHDVQAVRKYCSSVILLENGRVTHQGEVETGLRLYGNSRPTLAKGLEASAAVSDETRTASASHSASVDEAGDMDFWPPDEAFLPLDAAQSIVAEEESVRIDRVALCTPAGSPCRMFEQGQYAHFFIEVTTLRDVEQLAIGLTINTKDNLPLYCTNSLLTRSGIPATLGRDVRLRLCWKMRLPVACGDYTFSVGIGEHPSWIAEQLEYISAETLIASGKPLFSLLKAGSFVVCKPSHGLQIPFIGLVDIETDISFRTSQSQ</sequence>
<dbReference type="GO" id="GO:0140359">
    <property type="term" value="F:ABC-type transporter activity"/>
    <property type="evidence" value="ECO:0007669"/>
    <property type="project" value="InterPro"/>
</dbReference>
<dbReference type="EMBL" id="CP000528">
    <property type="protein sequence ID" value="ABM30043.1"/>
    <property type="molecule type" value="Genomic_DNA"/>
</dbReference>
<dbReference type="Gene3D" id="2.70.50.60">
    <property type="entry name" value="abc- transporter (atp binding component) like domain"/>
    <property type="match status" value="1"/>
</dbReference>
<dbReference type="PROSITE" id="PS50893">
    <property type="entry name" value="ABC_TRANSPORTER_2"/>
    <property type="match status" value="1"/>
</dbReference>
<dbReference type="CDD" id="cd03220">
    <property type="entry name" value="ABC_KpsT_Wzt"/>
    <property type="match status" value="1"/>
</dbReference>
<evidence type="ECO:0000313" key="6">
    <source>
        <dbReference type="EMBL" id="ABM30043.1"/>
    </source>
</evidence>
<dbReference type="InterPro" id="IPR017871">
    <property type="entry name" value="ABC_transporter-like_CS"/>
</dbReference>
<dbReference type="InterPro" id="IPR027417">
    <property type="entry name" value="P-loop_NTPase"/>
</dbReference>
<evidence type="ECO:0000256" key="3">
    <source>
        <dbReference type="ARBA" id="ARBA00022741"/>
    </source>
</evidence>
<dbReference type="PROSITE" id="PS00211">
    <property type="entry name" value="ABC_TRANSPORTER_1"/>
    <property type="match status" value="1"/>
</dbReference>
<dbReference type="InterPro" id="IPR050683">
    <property type="entry name" value="Bact_Polysacc_Export_ATP-bd"/>
</dbReference>
<gene>
    <name evidence="6" type="ordered locus">Dvul_3032</name>
</gene>
<dbReference type="GO" id="GO:0016020">
    <property type="term" value="C:membrane"/>
    <property type="evidence" value="ECO:0007669"/>
    <property type="project" value="InterPro"/>
</dbReference>
<name>A0A0H3ACB2_NITV4</name>
<dbReference type="GO" id="GO:0005524">
    <property type="term" value="F:ATP binding"/>
    <property type="evidence" value="ECO:0007669"/>
    <property type="project" value="UniProtKB-KW"/>
</dbReference>
<dbReference type="KEGG" id="dvl:Dvul_3032"/>
<evidence type="ECO:0000256" key="2">
    <source>
        <dbReference type="ARBA" id="ARBA00022448"/>
    </source>
</evidence>
<keyword evidence="2" id="KW-0813">Transport</keyword>
<dbReference type="HOGENOM" id="CLU_000604_101_1_7"/>
<keyword evidence="4" id="KW-0067">ATP-binding</keyword>
<dbReference type="AlphaFoldDB" id="A0A0H3ACB2"/>
<dbReference type="SMART" id="SM00382">
    <property type="entry name" value="AAA"/>
    <property type="match status" value="1"/>
</dbReference>
<dbReference type="GO" id="GO:0016887">
    <property type="term" value="F:ATP hydrolysis activity"/>
    <property type="evidence" value="ECO:0007669"/>
    <property type="project" value="InterPro"/>
</dbReference>
<evidence type="ECO:0000256" key="4">
    <source>
        <dbReference type="ARBA" id="ARBA00022840"/>
    </source>
</evidence>
<evidence type="ECO:0000256" key="1">
    <source>
        <dbReference type="ARBA" id="ARBA00005417"/>
    </source>
</evidence>
<geneLocation type="plasmid" evidence="6 7">
    <name>pDVUL01</name>
</geneLocation>
<evidence type="ECO:0000259" key="5">
    <source>
        <dbReference type="PROSITE" id="PS50893"/>
    </source>
</evidence>
<feature type="domain" description="ABC transporter" evidence="5">
    <location>
        <begin position="42"/>
        <end position="262"/>
    </location>
</feature>
<organism evidence="6 7">
    <name type="scientific">Nitratidesulfovibrio vulgaris (strain DP4)</name>
    <name type="common">Desulfovibrio vulgaris</name>
    <dbReference type="NCBI Taxonomy" id="391774"/>
    <lineage>
        <taxon>Bacteria</taxon>
        <taxon>Pseudomonadati</taxon>
        <taxon>Thermodesulfobacteriota</taxon>
        <taxon>Desulfovibrionia</taxon>
        <taxon>Desulfovibrionales</taxon>
        <taxon>Desulfovibrionaceae</taxon>
        <taxon>Nitratidesulfovibrio</taxon>
    </lineage>
</organism>
<keyword evidence="6" id="KW-0614">Plasmid</keyword>
<protein>
    <submittedName>
        <fullName evidence="6">ABC transporter related protein</fullName>
    </submittedName>
</protein>
<dbReference type="InterPro" id="IPR015860">
    <property type="entry name" value="ABC_transpr_TagH-like"/>
</dbReference>
<dbReference type="InterPro" id="IPR003593">
    <property type="entry name" value="AAA+_ATPase"/>
</dbReference>
<reference evidence="7" key="1">
    <citation type="journal article" date="2009" name="Environ. Microbiol.">
        <title>Contribution of mobile genetic elements to Desulfovibrio vulgaris genome plasticity.</title>
        <authorList>
            <person name="Walker C.B."/>
            <person name="Stolyar S."/>
            <person name="Chivian D."/>
            <person name="Pinel N."/>
            <person name="Gabster J.A."/>
            <person name="Dehal P.S."/>
            <person name="He Z."/>
            <person name="Yang Z.K."/>
            <person name="Yen H.C."/>
            <person name="Zhou J."/>
            <person name="Wall J.D."/>
            <person name="Hazen T.C."/>
            <person name="Arkin A.P."/>
            <person name="Stahl D.A."/>
        </authorList>
    </citation>
    <scope>NUCLEOTIDE SEQUENCE [LARGE SCALE GENOMIC DNA]</scope>
    <source>
        <strain evidence="7">DP4</strain>
        <plasmid evidence="7">Plasmid pDVUL01</plasmid>
    </source>
</reference>
<dbReference type="Pfam" id="PF00005">
    <property type="entry name" value="ABC_tran"/>
    <property type="match status" value="1"/>
</dbReference>
<accession>A0A0H3ACB2</accession>
<keyword evidence="3" id="KW-0547">Nucleotide-binding</keyword>
<dbReference type="Pfam" id="PF14524">
    <property type="entry name" value="Wzt_C"/>
    <property type="match status" value="1"/>
</dbReference>